<dbReference type="PANTHER" id="PTHR23502">
    <property type="entry name" value="MAJOR FACILITATOR SUPERFAMILY"/>
    <property type="match status" value="1"/>
</dbReference>
<proteinExistence type="predicted"/>
<dbReference type="Gene3D" id="1.20.1250.20">
    <property type="entry name" value="MFS general substrate transporter like domains"/>
    <property type="match status" value="2"/>
</dbReference>
<dbReference type="PROSITE" id="PS50850">
    <property type="entry name" value="MFS"/>
    <property type="match status" value="1"/>
</dbReference>
<evidence type="ECO:0000256" key="5">
    <source>
        <dbReference type="ARBA" id="ARBA00023136"/>
    </source>
</evidence>
<comment type="caution">
    <text evidence="9">The sequence shown here is derived from an EMBL/GenBank/DDBJ whole genome shotgun (WGS) entry which is preliminary data.</text>
</comment>
<dbReference type="PANTHER" id="PTHR23502:SF21">
    <property type="entry name" value="DITYROSINE TRANSPORTER 1"/>
    <property type="match status" value="1"/>
</dbReference>
<feature type="transmembrane region" description="Helical" evidence="7">
    <location>
        <begin position="253"/>
        <end position="273"/>
    </location>
</feature>
<feature type="transmembrane region" description="Helical" evidence="7">
    <location>
        <begin position="533"/>
        <end position="558"/>
    </location>
</feature>
<reference evidence="9" key="1">
    <citation type="submission" date="2022-07" db="EMBL/GenBank/DDBJ databases">
        <title>Draft genome sequence of Zalerion maritima ATCC 34329, a (micro)plastics degrading marine fungus.</title>
        <authorList>
            <person name="Paco A."/>
            <person name="Goncalves M.F.M."/>
            <person name="Rocha-Santos T.A.P."/>
            <person name="Alves A."/>
        </authorList>
    </citation>
    <scope>NUCLEOTIDE SEQUENCE</scope>
    <source>
        <strain evidence="9">ATCC 34329</strain>
    </source>
</reference>
<dbReference type="InterPro" id="IPR020846">
    <property type="entry name" value="MFS_dom"/>
</dbReference>
<comment type="subcellular location">
    <subcellularLocation>
        <location evidence="1">Membrane</location>
        <topology evidence="1">Multi-pass membrane protein</topology>
    </subcellularLocation>
</comment>
<dbReference type="Gene3D" id="1.20.1720.10">
    <property type="entry name" value="Multidrug resistance protein D"/>
    <property type="match status" value="1"/>
</dbReference>
<feature type="transmembrane region" description="Helical" evidence="7">
    <location>
        <begin position="328"/>
        <end position="356"/>
    </location>
</feature>
<dbReference type="Proteomes" id="UP001201980">
    <property type="component" value="Unassembled WGS sequence"/>
</dbReference>
<organism evidence="9 10">
    <name type="scientific">Zalerion maritima</name>
    <dbReference type="NCBI Taxonomy" id="339359"/>
    <lineage>
        <taxon>Eukaryota</taxon>
        <taxon>Fungi</taxon>
        <taxon>Dikarya</taxon>
        <taxon>Ascomycota</taxon>
        <taxon>Pezizomycotina</taxon>
        <taxon>Sordariomycetes</taxon>
        <taxon>Lulworthiomycetidae</taxon>
        <taxon>Lulworthiales</taxon>
        <taxon>Lulworthiaceae</taxon>
        <taxon>Zalerion</taxon>
    </lineage>
</organism>
<feature type="transmembrane region" description="Helical" evidence="7">
    <location>
        <begin position="226"/>
        <end position="247"/>
    </location>
</feature>
<dbReference type="GO" id="GO:0005275">
    <property type="term" value="F:amine transmembrane transporter activity"/>
    <property type="evidence" value="ECO:0007669"/>
    <property type="project" value="TreeGrafter"/>
</dbReference>
<evidence type="ECO:0000259" key="8">
    <source>
        <dbReference type="PROSITE" id="PS50850"/>
    </source>
</evidence>
<feature type="transmembrane region" description="Helical" evidence="7">
    <location>
        <begin position="471"/>
        <end position="495"/>
    </location>
</feature>
<dbReference type="Pfam" id="PF07690">
    <property type="entry name" value="MFS_1"/>
    <property type="match status" value="2"/>
</dbReference>
<feature type="compositionally biased region" description="Low complexity" evidence="6">
    <location>
        <begin position="22"/>
        <end position="33"/>
    </location>
</feature>
<dbReference type="FunFam" id="1.20.1250.20:FF:000172">
    <property type="entry name" value="MFS multidrug resistance transporter"/>
    <property type="match status" value="1"/>
</dbReference>
<dbReference type="InterPro" id="IPR011701">
    <property type="entry name" value="MFS"/>
</dbReference>
<feature type="transmembrane region" description="Helical" evidence="7">
    <location>
        <begin position="447"/>
        <end position="465"/>
    </location>
</feature>
<feature type="region of interest" description="Disordered" evidence="6">
    <location>
        <begin position="1"/>
        <end position="83"/>
    </location>
</feature>
<feature type="transmembrane region" description="Helical" evidence="7">
    <location>
        <begin position="362"/>
        <end position="388"/>
    </location>
</feature>
<sequence>MDSSKPCRDREPPTPIFAGPEDAASGSDTSGSGNAKHRGHMEVESPPTPTSLAATHGDSPFIAPGQHQSSQPGRAPPAAAKKNGPQYTAFPVYRQNTILGLVTAAGFLGPLAGGIYLPALPVLETDFHVSATAINATVSVFMVVFAIGPLFWSSFADYKGRRPLYLISLAIYIIANILLAAVPTDFAALAVLRAVQAFGAAAAVAMGAGSVADVTPPAKRATAMSYFLLGPQCGPILGPVFGGLLAGEAHWRWIFAFLAILAFVVWLLIMILLPETLRARVGNGEMYSSLRGLGKVLILPPTLFSKLAPEDKRGPPPPKPSLKMYWGLLSYLPIFIVTMNTALLYSTYFCISVILPTALAEVYGWSTTAVGFGFLAVGIAMVVGSLGGGRFSDWRRKRLVMKMEAAVKDDGGEKQFDSSVSSSSDTQPHLEKPRPQPVPETRLGDQIWGVVVCATGCILFGWFVHFKIHPAAVLVATFVNGFGMSSVFITTTAFLTEAVPKQAALSFALGNMLRNPGAAISAVLAPTLVKKMGWGWCFTGLGLLDLVLVGGAVVWLRVGGTTWRERRKEQERKGGRK</sequence>
<keyword evidence="3 7" id="KW-0812">Transmembrane</keyword>
<dbReference type="InterPro" id="IPR036259">
    <property type="entry name" value="MFS_trans_sf"/>
</dbReference>
<evidence type="ECO:0000256" key="4">
    <source>
        <dbReference type="ARBA" id="ARBA00022989"/>
    </source>
</evidence>
<keyword evidence="4 7" id="KW-1133">Transmembrane helix</keyword>
<evidence type="ECO:0000256" key="7">
    <source>
        <dbReference type="SAM" id="Phobius"/>
    </source>
</evidence>
<feature type="region of interest" description="Disordered" evidence="6">
    <location>
        <begin position="410"/>
        <end position="440"/>
    </location>
</feature>
<dbReference type="SUPFAM" id="SSF103473">
    <property type="entry name" value="MFS general substrate transporter"/>
    <property type="match status" value="1"/>
</dbReference>
<protein>
    <recommendedName>
        <fullName evidence="8">Major facilitator superfamily (MFS) profile domain-containing protein</fullName>
    </recommendedName>
</protein>
<evidence type="ECO:0000256" key="3">
    <source>
        <dbReference type="ARBA" id="ARBA00022692"/>
    </source>
</evidence>
<evidence type="ECO:0000256" key="1">
    <source>
        <dbReference type="ARBA" id="ARBA00004141"/>
    </source>
</evidence>
<feature type="transmembrane region" description="Helical" evidence="7">
    <location>
        <begin position="194"/>
        <end position="214"/>
    </location>
</feature>
<keyword evidence="5 7" id="KW-0472">Membrane</keyword>
<dbReference type="EMBL" id="JAKWBI020000153">
    <property type="protein sequence ID" value="KAJ2901402.1"/>
    <property type="molecule type" value="Genomic_DNA"/>
</dbReference>
<gene>
    <name evidence="9" type="ORF">MKZ38_001884</name>
</gene>
<evidence type="ECO:0000313" key="9">
    <source>
        <dbReference type="EMBL" id="KAJ2901402.1"/>
    </source>
</evidence>
<keyword evidence="2" id="KW-0813">Transport</keyword>
<accession>A0AAD5RQP3</accession>
<keyword evidence="10" id="KW-1185">Reference proteome</keyword>
<evidence type="ECO:0000313" key="10">
    <source>
        <dbReference type="Proteomes" id="UP001201980"/>
    </source>
</evidence>
<feature type="transmembrane region" description="Helical" evidence="7">
    <location>
        <begin position="164"/>
        <end position="182"/>
    </location>
</feature>
<evidence type="ECO:0000256" key="2">
    <source>
        <dbReference type="ARBA" id="ARBA00022448"/>
    </source>
</evidence>
<feature type="compositionally biased region" description="Basic and acidic residues" evidence="6">
    <location>
        <begin position="1"/>
        <end position="12"/>
    </location>
</feature>
<name>A0AAD5RQP3_9PEZI</name>
<evidence type="ECO:0000256" key="6">
    <source>
        <dbReference type="SAM" id="MobiDB-lite"/>
    </source>
</evidence>
<dbReference type="GO" id="GO:0005886">
    <property type="term" value="C:plasma membrane"/>
    <property type="evidence" value="ECO:0007669"/>
    <property type="project" value="TreeGrafter"/>
</dbReference>
<feature type="transmembrane region" description="Helical" evidence="7">
    <location>
        <begin position="98"/>
        <end position="117"/>
    </location>
</feature>
<feature type="domain" description="Major facilitator superfamily (MFS) profile" evidence="8">
    <location>
        <begin position="98"/>
        <end position="562"/>
    </location>
</feature>
<dbReference type="AlphaFoldDB" id="A0AAD5RQP3"/>
<feature type="transmembrane region" description="Helical" evidence="7">
    <location>
        <begin position="129"/>
        <end position="152"/>
    </location>
</feature>